<sequence length="88" mass="9257">MILLTQRFIGRVVGWHGCPGPEGRPCNCVRQGKCPVEFGVRDCTQGSGATQGSWLLALTVPYPPPSMPRNLTGVTPADATPGLLPRGG</sequence>
<reference evidence="2 3" key="1">
    <citation type="submission" date="2018-04" db="EMBL/GenBank/DDBJ databases">
        <title>Pseudomonas sp. nov., isolated from mangrove soil.</title>
        <authorList>
            <person name="Chen C."/>
        </authorList>
    </citation>
    <scope>NUCLEOTIDE SEQUENCE [LARGE SCALE GENOMIC DNA]</scope>
    <source>
        <strain evidence="2 3">TC-11</strain>
    </source>
</reference>
<gene>
    <name evidence="2" type="ORF">DBO85_11620</name>
</gene>
<keyword evidence="3" id="KW-1185">Reference proteome</keyword>
<evidence type="ECO:0000256" key="1">
    <source>
        <dbReference type="SAM" id="MobiDB-lite"/>
    </source>
</evidence>
<dbReference type="Proteomes" id="UP000244064">
    <property type="component" value="Unassembled WGS sequence"/>
</dbReference>
<accession>A0A2T5P8E7</accession>
<evidence type="ECO:0000313" key="3">
    <source>
        <dbReference type="Proteomes" id="UP000244064"/>
    </source>
</evidence>
<proteinExistence type="predicted"/>
<dbReference type="AlphaFoldDB" id="A0A2T5P8E7"/>
<protein>
    <submittedName>
        <fullName evidence="2">Uncharacterized protein</fullName>
    </submittedName>
</protein>
<evidence type="ECO:0000313" key="2">
    <source>
        <dbReference type="EMBL" id="PTU74006.1"/>
    </source>
</evidence>
<dbReference type="EMBL" id="QASN01000019">
    <property type="protein sequence ID" value="PTU74006.1"/>
    <property type="molecule type" value="Genomic_DNA"/>
</dbReference>
<organism evidence="2 3">
    <name type="scientific">Pseudomonas mangrovi</name>
    <dbReference type="NCBI Taxonomy" id="2161748"/>
    <lineage>
        <taxon>Bacteria</taxon>
        <taxon>Pseudomonadati</taxon>
        <taxon>Pseudomonadota</taxon>
        <taxon>Gammaproteobacteria</taxon>
        <taxon>Pseudomonadales</taxon>
        <taxon>Pseudomonadaceae</taxon>
        <taxon>Pseudomonas</taxon>
    </lineage>
</organism>
<comment type="caution">
    <text evidence="2">The sequence shown here is derived from an EMBL/GenBank/DDBJ whole genome shotgun (WGS) entry which is preliminary data.</text>
</comment>
<name>A0A2T5P8E7_9PSED</name>
<feature type="region of interest" description="Disordered" evidence="1">
    <location>
        <begin position="67"/>
        <end position="88"/>
    </location>
</feature>